<dbReference type="EMBL" id="HG529551">
    <property type="protein sequence ID" value="CDI52847.1"/>
    <property type="molecule type" value="Genomic_DNA"/>
</dbReference>
<organism evidence="11">
    <name type="scientific">Melanopsichium pennsylvanicum 4</name>
    <dbReference type="NCBI Taxonomy" id="1398559"/>
    <lineage>
        <taxon>Eukaryota</taxon>
        <taxon>Fungi</taxon>
        <taxon>Dikarya</taxon>
        <taxon>Basidiomycota</taxon>
        <taxon>Ustilaginomycotina</taxon>
        <taxon>Ustilaginomycetes</taxon>
        <taxon>Ustilaginales</taxon>
        <taxon>Ustilaginaceae</taxon>
        <taxon>Melanopsichium</taxon>
    </lineage>
</organism>
<dbReference type="GO" id="GO:0019432">
    <property type="term" value="P:triglyceride biosynthetic process"/>
    <property type="evidence" value="ECO:0007669"/>
    <property type="project" value="UniProtKB-UniPathway"/>
</dbReference>
<feature type="compositionally biased region" description="Low complexity" evidence="8">
    <location>
        <begin position="95"/>
        <end position="112"/>
    </location>
</feature>
<feature type="region of interest" description="Disordered" evidence="8">
    <location>
        <begin position="502"/>
        <end position="521"/>
    </location>
</feature>
<feature type="compositionally biased region" description="Polar residues" evidence="8">
    <location>
        <begin position="47"/>
        <end position="78"/>
    </location>
</feature>
<dbReference type="Pfam" id="PF03007">
    <property type="entry name" value="WS_DGAT_cat"/>
    <property type="match status" value="1"/>
</dbReference>
<feature type="domain" description="O-acyltransferase WSD1 C-terminal" evidence="10">
    <location>
        <begin position="644"/>
        <end position="779"/>
    </location>
</feature>
<evidence type="ECO:0000256" key="2">
    <source>
        <dbReference type="ARBA" id="ARBA00005189"/>
    </source>
</evidence>
<accession>A0A077R1T7</accession>
<evidence type="ECO:0000313" key="11">
    <source>
        <dbReference type="EMBL" id="CDI52847.1"/>
    </source>
</evidence>
<evidence type="ECO:0000256" key="4">
    <source>
        <dbReference type="ARBA" id="ARBA00023315"/>
    </source>
</evidence>
<keyword evidence="4" id="KW-0012">Acyltransferase</keyword>
<evidence type="ECO:0000259" key="10">
    <source>
        <dbReference type="Pfam" id="PF06974"/>
    </source>
</evidence>
<dbReference type="InterPro" id="IPR004255">
    <property type="entry name" value="O-acyltransferase_WSD1_N"/>
</dbReference>
<feature type="region of interest" description="Disordered" evidence="8">
    <location>
        <begin position="1"/>
        <end position="272"/>
    </location>
</feature>
<feature type="compositionally biased region" description="Low complexity" evidence="8">
    <location>
        <begin position="244"/>
        <end position="254"/>
    </location>
</feature>
<feature type="compositionally biased region" description="Basic and acidic residues" evidence="8">
    <location>
        <begin position="226"/>
        <end position="243"/>
    </location>
</feature>
<feature type="compositionally biased region" description="Low complexity" evidence="8">
    <location>
        <begin position="150"/>
        <end position="159"/>
    </location>
</feature>
<comment type="pathway">
    <text evidence="1">Glycerolipid metabolism; triacylglycerol biosynthesis.</text>
</comment>
<evidence type="ECO:0000256" key="5">
    <source>
        <dbReference type="ARBA" id="ARBA00024360"/>
    </source>
</evidence>
<keyword evidence="3" id="KW-0808">Transferase</keyword>
<feature type="compositionally biased region" description="Basic residues" evidence="8">
    <location>
        <begin position="175"/>
        <end position="187"/>
    </location>
</feature>
<sequence>MKFALPQSPQSSSSAHIPTFDRVRKYRLPPTSHHSSIQATDEVFGSPRTSTQVKQAYLNSHTDTYIESQAETFSSSSPHHCLPQHDDSSTAPTPSLVRSSISTPSSSAYSTSARANKHPSPKLTRSPPKVFGELTMTEADTAPKHGRGTAAEQGAALRAAADREVGRSSMSEHVHARKTKSSHRSSRRTSAQDSPAYSPRSAHEALPEDEELPRRSSRRTSKRYSRHVDPISKAEEPIDEKRIAGTAAAQGAAFRRGEEPKLPTKDQTREARERHLRAAYGETPKLGKGSPQKPPVYPMTGIDNLALLMEDDSYTTSCFSIYMFKTELDLETVENFFEVLAETYPKYRYVVDLDPKLSKKKEKETLRGAPGTSPPRDQSDAGRRTRYGKGLKAGSLFSPARWRYVPDFDIKENIEHVAQRSGDGDDEALNKLAGHFLGRHYDYSKPIWEAMVVNGLNTFDGGRSALMIKIHHCFSDGQGMIQSYHAALGALEQGIGIRDIQRNVDSNTSTNKRPGQREDKPTAWGTIQHAFHLVRGLYFRSRKSFLYQEKRPRALGRLYCHSQGINMNDIKMIRKAYGSKKLNLTLNDVALAILARALRIASERVDPSRRHKDKRVAIFVPISVRKKGNWSLSNATTGSIAWLRFEKEEKPDFEAQLAQVHREMGRVKKSYGPKILYKTFNSFCKHRITYLPNYPLLRQFYYRAFKEYHVATNVPGPPKPVKFGEHEAYSYHVLPPSSPGKSTMAIGMISYANDFSLAVSCDDVPEFQHLAKEICKAFQDAAEQIIDAANKKAQGNKEAAH</sequence>
<proteinExistence type="inferred from homology"/>
<dbReference type="GO" id="GO:0047196">
    <property type="term" value="F:long-chain-alcohol O-fatty-acyltransferase activity"/>
    <property type="evidence" value="ECO:0007669"/>
    <property type="project" value="UniProtKB-EC"/>
</dbReference>
<evidence type="ECO:0000256" key="7">
    <source>
        <dbReference type="ARBA" id="ARBA00048109"/>
    </source>
</evidence>
<reference evidence="11" key="1">
    <citation type="journal article" date="2014" name="Genome Biol. Evol.">
        <title>Gene Loss Rather Than Gene Gain Is Associated with a Host Jump from Monocots to Dicots in the Smut Fungus Melanopsichium pennsylvanicum.</title>
        <authorList>
            <person name="Sharma R."/>
            <person name="Mishra B."/>
            <person name="Runge F."/>
            <person name="Thines M."/>
        </authorList>
    </citation>
    <scope>NUCLEOTIDE SEQUENCE</scope>
    <source>
        <strain evidence="11">4</strain>
    </source>
</reference>
<protein>
    <submittedName>
        <fullName evidence="11">Sterol reductase</fullName>
    </submittedName>
</protein>
<comment type="pathway">
    <text evidence="2">Lipid metabolism.</text>
</comment>
<dbReference type="GO" id="GO:0005886">
    <property type="term" value="C:plasma membrane"/>
    <property type="evidence" value="ECO:0007669"/>
    <property type="project" value="TreeGrafter"/>
</dbReference>
<feature type="compositionally biased region" description="Basic residues" evidence="8">
    <location>
        <begin position="215"/>
        <end position="225"/>
    </location>
</feature>
<evidence type="ECO:0000256" key="1">
    <source>
        <dbReference type="ARBA" id="ARBA00004771"/>
    </source>
</evidence>
<evidence type="ECO:0000256" key="8">
    <source>
        <dbReference type="SAM" id="MobiDB-lite"/>
    </source>
</evidence>
<dbReference type="GO" id="GO:0004144">
    <property type="term" value="F:diacylglycerol O-acyltransferase activity"/>
    <property type="evidence" value="ECO:0007669"/>
    <property type="project" value="UniProtKB-EC"/>
</dbReference>
<feature type="compositionally biased region" description="Basic and acidic residues" evidence="8">
    <location>
        <begin position="160"/>
        <end position="174"/>
    </location>
</feature>
<comment type="catalytic activity">
    <reaction evidence="6">
        <text>a long chain fatty alcohol + a fatty acyl-CoA = a long-chain alcohol wax ester + CoA</text>
        <dbReference type="Rhea" id="RHEA:38443"/>
        <dbReference type="ChEBI" id="CHEBI:17135"/>
        <dbReference type="ChEBI" id="CHEBI:57287"/>
        <dbReference type="ChEBI" id="CHEBI:77636"/>
        <dbReference type="ChEBI" id="CHEBI:235323"/>
        <dbReference type="EC" id="2.3.1.75"/>
    </reaction>
</comment>
<dbReference type="InterPro" id="IPR045034">
    <property type="entry name" value="O-acyltransferase_WSD1-like"/>
</dbReference>
<comment type="similarity">
    <text evidence="5">In the N-terminal section; belongs to the long-chain O-acyltransferase family.</text>
</comment>
<comment type="catalytic activity">
    <reaction evidence="7">
        <text>an acyl-CoA + a 1,2-diacyl-sn-glycerol = a triacyl-sn-glycerol + CoA</text>
        <dbReference type="Rhea" id="RHEA:10868"/>
        <dbReference type="ChEBI" id="CHEBI:17815"/>
        <dbReference type="ChEBI" id="CHEBI:57287"/>
        <dbReference type="ChEBI" id="CHEBI:58342"/>
        <dbReference type="ChEBI" id="CHEBI:64615"/>
        <dbReference type="EC" id="2.3.1.20"/>
    </reaction>
</comment>
<dbReference type="InterPro" id="IPR009721">
    <property type="entry name" value="O-acyltransferase_WSD1_C"/>
</dbReference>
<dbReference type="PANTHER" id="PTHR31650:SF1">
    <property type="entry name" value="WAX ESTER SYNTHASE_DIACYLGLYCEROL ACYLTRANSFERASE 4-RELATED"/>
    <property type="match status" value="1"/>
</dbReference>
<evidence type="ECO:0000259" key="9">
    <source>
        <dbReference type="Pfam" id="PF03007"/>
    </source>
</evidence>
<feature type="region of interest" description="Disordered" evidence="8">
    <location>
        <begin position="361"/>
        <end position="385"/>
    </location>
</feature>
<feature type="compositionally biased region" description="Polar residues" evidence="8">
    <location>
        <begin position="503"/>
        <end position="513"/>
    </location>
</feature>
<feature type="domain" description="O-acyltransferase WSD1-like N-terminal" evidence="9">
    <location>
        <begin position="398"/>
        <end position="485"/>
    </location>
</feature>
<feature type="compositionally biased region" description="Basic and acidic residues" evidence="8">
    <location>
        <begin position="255"/>
        <end position="272"/>
    </location>
</feature>
<dbReference type="Pfam" id="PF06974">
    <property type="entry name" value="WS_DGAT_C"/>
    <property type="match status" value="1"/>
</dbReference>
<name>A0A077R1T7_9BASI</name>
<evidence type="ECO:0000256" key="6">
    <source>
        <dbReference type="ARBA" id="ARBA00047604"/>
    </source>
</evidence>
<dbReference type="AlphaFoldDB" id="A0A077R1T7"/>
<feature type="compositionally biased region" description="Low complexity" evidence="8">
    <location>
        <begin position="1"/>
        <end position="14"/>
    </location>
</feature>
<dbReference type="PANTHER" id="PTHR31650">
    <property type="entry name" value="O-ACYLTRANSFERASE (WSD1-LIKE) FAMILY PROTEIN"/>
    <property type="match status" value="1"/>
</dbReference>
<dbReference type="UniPathway" id="UPA00282"/>
<evidence type="ECO:0000256" key="3">
    <source>
        <dbReference type="ARBA" id="ARBA00022679"/>
    </source>
</evidence>